<evidence type="ECO:0000256" key="3">
    <source>
        <dbReference type="ARBA" id="ARBA00023163"/>
    </source>
</evidence>
<dbReference type="SUPFAM" id="SSF48498">
    <property type="entry name" value="Tetracyclin repressor-like, C-terminal domain"/>
    <property type="match status" value="1"/>
</dbReference>
<name>A0A0J6WLB8_9MYCO</name>
<dbReference type="InterPro" id="IPR036271">
    <property type="entry name" value="Tet_transcr_reg_TetR-rel_C_sf"/>
</dbReference>
<dbReference type="InterPro" id="IPR001647">
    <property type="entry name" value="HTH_TetR"/>
</dbReference>
<sequence length="185" mass="20119">MARPQKFDRAEALQAAMHLFWERGFDGTSISDLTQAMGISPPSLYASFGDKQTLFEAAVELYERSAVVPPALEAATAHGVFTVMLERAVELYTRPAHPPGCFVISDPTLKARRGTGRDAIARRFRRAQQAGDLPPDVDVAALTDYVDLVLRGLSAKARDGATRRQLRAAADVALRAWPSAPSSPR</sequence>
<dbReference type="Pfam" id="PF00440">
    <property type="entry name" value="TetR_N"/>
    <property type="match status" value="1"/>
</dbReference>
<evidence type="ECO:0000256" key="2">
    <source>
        <dbReference type="ARBA" id="ARBA00023125"/>
    </source>
</evidence>
<dbReference type="PATRIC" id="fig|37916.4.peg.763"/>
<keyword evidence="2 4" id="KW-0238">DNA-binding</keyword>
<dbReference type="Gene3D" id="1.10.10.60">
    <property type="entry name" value="Homeodomain-like"/>
    <property type="match status" value="1"/>
</dbReference>
<dbReference type="EMBL" id="JYNL01000008">
    <property type="protein sequence ID" value="KMO82828.1"/>
    <property type="molecule type" value="Genomic_DNA"/>
</dbReference>
<accession>A0A0J6WLB8</accession>
<evidence type="ECO:0000256" key="4">
    <source>
        <dbReference type="PROSITE-ProRule" id="PRU00335"/>
    </source>
</evidence>
<dbReference type="SUPFAM" id="SSF46689">
    <property type="entry name" value="Homeodomain-like"/>
    <property type="match status" value="1"/>
</dbReference>
<dbReference type="PANTHER" id="PTHR47506:SF1">
    <property type="entry name" value="HTH-TYPE TRANSCRIPTIONAL REGULATOR YJDC"/>
    <property type="match status" value="1"/>
</dbReference>
<dbReference type="InterPro" id="IPR009057">
    <property type="entry name" value="Homeodomain-like_sf"/>
</dbReference>
<dbReference type="PANTHER" id="PTHR47506">
    <property type="entry name" value="TRANSCRIPTIONAL REGULATORY PROTEIN"/>
    <property type="match status" value="1"/>
</dbReference>
<evidence type="ECO:0000313" key="7">
    <source>
        <dbReference type="Proteomes" id="UP000036513"/>
    </source>
</evidence>
<dbReference type="RefSeq" id="WP_048468897.1">
    <property type="nucleotide sequence ID" value="NZ_JYNL01000008.1"/>
</dbReference>
<evidence type="ECO:0000256" key="1">
    <source>
        <dbReference type="ARBA" id="ARBA00023015"/>
    </source>
</evidence>
<keyword evidence="7" id="KW-1185">Reference proteome</keyword>
<dbReference type="Proteomes" id="UP000036513">
    <property type="component" value="Unassembled WGS sequence"/>
</dbReference>
<dbReference type="AlphaFoldDB" id="A0A0J6WLB8"/>
<keyword evidence="3" id="KW-0804">Transcription</keyword>
<dbReference type="Gene3D" id="1.10.357.10">
    <property type="entry name" value="Tetracycline Repressor, domain 2"/>
    <property type="match status" value="1"/>
</dbReference>
<dbReference type="GO" id="GO:0003677">
    <property type="term" value="F:DNA binding"/>
    <property type="evidence" value="ECO:0007669"/>
    <property type="project" value="UniProtKB-UniRule"/>
</dbReference>
<dbReference type="PRINTS" id="PR00455">
    <property type="entry name" value="HTHTETR"/>
</dbReference>
<evidence type="ECO:0000259" key="5">
    <source>
        <dbReference type="PROSITE" id="PS50977"/>
    </source>
</evidence>
<dbReference type="SMR" id="A0A0J6WLB8"/>
<feature type="domain" description="HTH tetR-type" evidence="5">
    <location>
        <begin position="6"/>
        <end position="66"/>
    </location>
</feature>
<proteinExistence type="predicted"/>
<feature type="DNA-binding region" description="H-T-H motif" evidence="4">
    <location>
        <begin position="29"/>
        <end position="48"/>
    </location>
</feature>
<comment type="caution">
    <text evidence="6">The sequence shown here is derived from an EMBL/GenBank/DDBJ whole genome shotgun (WGS) entry which is preliminary data.</text>
</comment>
<protein>
    <submittedName>
        <fullName evidence="6">HTH-type transcriptional repressor ComR</fullName>
    </submittedName>
</protein>
<reference evidence="6 7" key="1">
    <citation type="journal article" date="2015" name="Genome Biol. Evol.">
        <title>Characterization of Three Mycobacterium spp. with Potential Use in Bioremediation by Genome Sequencing and Comparative Genomics.</title>
        <authorList>
            <person name="Das S."/>
            <person name="Pettersson B.M."/>
            <person name="Behra P.R."/>
            <person name="Ramesh M."/>
            <person name="Dasgupta S."/>
            <person name="Bhattacharya A."/>
            <person name="Kirsebom L.A."/>
        </authorList>
    </citation>
    <scope>NUCLEOTIDE SEQUENCE [LARGE SCALE GENOMIC DNA]</scope>
    <source>
        <strain evidence="6 7">DSM 43826</strain>
    </source>
</reference>
<dbReference type="STRING" id="37916.MCHLDSM_00710"/>
<gene>
    <name evidence="6" type="primary">comR_1</name>
    <name evidence="6" type="ORF">MCHLDSM_00710</name>
</gene>
<evidence type="ECO:0000313" key="6">
    <source>
        <dbReference type="EMBL" id="KMO82828.1"/>
    </source>
</evidence>
<dbReference type="PROSITE" id="PS50977">
    <property type="entry name" value="HTH_TETR_2"/>
    <property type="match status" value="1"/>
</dbReference>
<organism evidence="6 7">
    <name type="scientific">Mycolicibacterium chlorophenolicum</name>
    <dbReference type="NCBI Taxonomy" id="37916"/>
    <lineage>
        <taxon>Bacteria</taxon>
        <taxon>Bacillati</taxon>
        <taxon>Actinomycetota</taxon>
        <taxon>Actinomycetes</taxon>
        <taxon>Mycobacteriales</taxon>
        <taxon>Mycobacteriaceae</taxon>
        <taxon>Mycolicibacterium</taxon>
    </lineage>
</organism>
<keyword evidence="1" id="KW-0805">Transcription regulation</keyword>